<dbReference type="SUPFAM" id="SSF55961">
    <property type="entry name" value="Bet v1-like"/>
    <property type="match status" value="2"/>
</dbReference>
<evidence type="ECO:0000259" key="1">
    <source>
        <dbReference type="Pfam" id="PF03364"/>
    </source>
</evidence>
<organism evidence="2 3">
    <name type="scientific">Saccharopolyspora rosea</name>
    <dbReference type="NCBI Taxonomy" id="524884"/>
    <lineage>
        <taxon>Bacteria</taxon>
        <taxon>Bacillati</taxon>
        <taxon>Actinomycetota</taxon>
        <taxon>Actinomycetes</taxon>
        <taxon>Pseudonocardiales</taxon>
        <taxon>Pseudonocardiaceae</taxon>
        <taxon>Saccharopolyspora</taxon>
    </lineage>
</organism>
<reference evidence="3" key="1">
    <citation type="journal article" date="2019" name="Int. J. Syst. Evol. Microbiol.">
        <title>The Global Catalogue of Microorganisms (GCM) 10K type strain sequencing project: providing services to taxonomists for standard genome sequencing and annotation.</title>
        <authorList>
            <consortium name="The Broad Institute Genomics Platform"/>
            <consortium name="The Broad Institute Genome Sequencing Center for Infectious Disease"/>
            <person name="Wu L."/>
            <person name="Ma J."/>
        </authorList>
    </citation>
    <scope>NUCLEOTIDE SEQUENCE [LARGE SCALE GENOMIC DNA]</scope>
    <source>
        <strain evidence="3">CCUG 56401</strain>
    </source>
</reference>
<accession>A0ABW3FM09</accession>
<gene>
    <name evidence="2" type="ORF">ACFQ16_07335</name>
</gene>
<dbReference type="Pfam" id="PF03364">
    <property type="entry name" value="Polyketide_cyc"/>
    <property type="match status" value="1"/>
</dbReference>
<evidence type="ECO:0000313" key="2">
    <source>
        <dbReference type="EMBL" id="MFD0919551.1"/>
    </source>
</evidence>
<keyword evidence="3" id="KW-1185">Reference proteome</keyword>
<dbReference type="InterPro" id="IPR005031">
    <property type="entry name" value="COQ10_START"/>
</dbReference>
<protein>
    <submittedName>
        <fullName evidence="2">Aromatase/cyclase</fullName>
    </submittedName>
</protein>
<comment type="caution">
    <text evidence="2">The sequence shown here is derived from an EMBL/GenBank/DDBJ whole genome shotgun (WGS) entry which is preliminary data.</text>
</comment>
<name>A0ABW3FM09_9PSEU</name>
<dbReference type="CDD" id="cd08861">
    <property type="entry name" value="OtcD1_ARO-CYC_like"/>
    <property type="match status" value="2"/>
</dbReference>
<dbReference type="RefSeq" id="WP_263252594.1">
    <property type="nucleotide sequence ID" value="NZ_BAABLT010000001.1"/>
</dbReference>
<dbReference type="EMBL" id="JBHTIW010000003">
    <property type="protein sequence ID" value="MFD0919551.1"/>
    <property type="molecule type" value="Genomic_DNA"/>
</dbReference>
<dbReference type="Gene3D" id="3.30.530.20">
    <property type="match status" value="2"/>
</dbReference>
<proteinExistence type="predicted"/>
<dbReference type="InterPro" id="IPR023393">
    <property type="entry name" value="START-like_dom_sf"/>
</dbReference>
<dbReference type="Proteomes" id="UP001597018">
    <property type="component" value="Unassembled WGS sequence"/>
</dbReference>
<sequence>MTTTRLHETEHRCLVTASAAQLYDLVADVTRWPAVFGPTVHVQHLERGERAERFRIWAVLNGAVKSWTSRRELDPEARSVRFEQEVSQAPIASMGGEWRLRPVSDDRTEVVLLHHFSTTSDDAETVEWVNRAVDRNSDAELAALRAVAERAPLISDVVFSFEDTVSVRGSASAAYEFVDRADRWPQRLPHVRRVSLTEPEPGVQDLEMDTATADGSAHRTRSHRICAEPSWIAYKQVVLPELLAGHSGLWTFSQDGDSATLRSRHTVSLDPSAVRDVLGSGSTLADAREHVRAALSANSATTLRRAGAFAQQRSGA</sequence>
<feature type="domain" description="Coenzyme Q-binding protein COQ10 START" evidence="1">
    <location>
        <begin position="15"/>
        <end position="117"/>
    </location>
</feature>
<evidence type="ECO:0000313" key="3">
    <source>
        <dbReference type="Proteomes" id="UP001597018"/>
    </source>
</evidence>